<feature type="transmembrane region" description="Helical" evidence="1">
    <location>
        <begin position="6"/>
        <end position="23"/>
    </location>
</feature>
<feature type="transmembrane region" description="Helical" evidence="1">
    <location>
        <begin position="57"/>
        <end position="79"/>
    </location>
</feature>
<feature type="domain" description="Aerotolerance regulator N-terminal" evidence="2">
    <location>
        <begin position="3"/>
        <end position="77"/>
    </location>
</feature>
<dbReference type="PANTHER" id="PTHR37464">
    <property type="entry name" value="BLL2463 PROTEIN"/>
    <property type="match status" value="1"/>
</dbReference>
<keyword evidence="4" id="KW-1185">Reference proteome</keyword>
<keyword evidence="1" id="KW-1133">Transmembrane helix</keyword>
<gene>
    <name evidence="3" type="ORF">ACFPN1_04125</name>
</gene>
<name>A0ABW0SK27_9GAMM</name>
<dbReference type="InterPro" id="IPR024163">
    <property type="entry name" value="Aerotolerance_reg_N"/>
</dbReference>
<dbReference type="NCBIfam" id="TIGR02226">
    <property type="entry name" value="two_anch"/>
    <property type="match status" value="1"/>
</dbReference>
<organism evidence="3 4">
    <name type="scientific">Lysobacter yangpyeongensis</name>
    <dbReference type="NCBI Taxonomy" id="346182"/>
    <lineage>
        <taxon>Bacteria</taxon>
        <taxon>Pseudomonadati</taxon>
        <taxon>Pseudomonadota</taxon>
        <taxon>Gammaproteobacteria</taxon>
        <taxon>Lysobacterales</taxon>
        <taxon>Lysobacteraceae</taxon>
        <taxon>Lysobacter</taxon>
    </lineage>
</organism>
<evidence type="ECO:0000313" key="4">
    <source>
        <dbReference type="Proteomes" id="UP001596036"/>
    </source>
</evidence>
<dbReference type="RefSeq" id="WP_386753231.1">
    <property type="nucleotide sequence ID" value="NZ_JBHSNM010000001.1"/>
</dbReference>
<evidence type="ECO:0000313" key="3">
    <source>
        <dbReference type="EMBL" id="MFC5569256.1"/>
    </source>
</evidence>
<dbReference type="Pfam" id="PF07584">
    <property type="entry name" value="BatA"/>
    <property type="match status" value="1"/>
</dbReference>
<dbReference type="Proteomes" id="UP001596036">
    <property type="component" value="Unassembled WGS sequence"/>
</dbReference>
<comment type="caution">
    <text evidence="3">The sequence shown here is derived from an EMBL/GenBank/DDBJ whole genome shotgun (WGS) entry which is preliminary data.</text>
</comment>
<dbReference type="InterPro" id="IPR011933">
    <property type="entry name" value="Double_TM_dom"/>
</dbReference>
<reference evidence="4" key="1">
    <citation type="journal article" date="2019" name="Int. J. Syst. Evol. Microbiol.">
        <title>The Global Catalogue of Microorganisms (GCM) 10K type strain sequencing project: providing services to taxonomists for standard genome sequencing and annotation.</title>
        <authorList>
            <consortium name="The Broad Institute Genomics Platform"/>
            <consortium name="The Broad Institute Genome Sequencing Center for Infectious Disease"/>
            <person name="Wu L."/>
            <person name="Ma J."/>
        </authorList>
    </citation>
    <scope>NUCLEOTIDE SEQUENCE [LARGE SCALE GENOMIC DNA]</scope>
    <source>
        <strain evidence="4">KACC 11407</strain>
    </source>
</reference>
<evidence type="ECO:0000256" key="1">
    <source>
        <dbReference type="SAM" id="Phobius"/>
    </source>
</evidence>
<dbReference type="PANTHER" id="PTHR37464:SF1">
    <property type="entry name" value="BLL2463 PROTEIN"/>
    <property type="match status" value="1"/>
</dbReference>
<dbReference type="EMBL" id="JBHSNM010000001">
    <property type="protein sequence ID" value="MFC5569256.1"/>
    <property type="molecule type" value="Genomic_DNA"/>
</dbReference>
<accession>A0ABW0SK27</accession>
<evidence type="ECO:0000259" key="2">
    <source>
        <dbReference type="Pfam" id="PF07584"/>
    </source>
</evidence>
<proteinExistence type="predicted"/>
<protein>
    <submittedName>
        <fullName evidence="3">BatA domain-containing protein</fullName>
    </submittedName>
</protein>
<keyword evidence="1" id="KW-0812">Transmembrane</keyword>
<keyword evidence="1" id="KW-0472">Membrane</keyword>
<sequence>MSLVFALPLGLTALAALLVPLLIHLRRRSEQQRTVFAALHWLPARAKPRTRQRFEEWPLLVVRLLLLALFALLLAQPLLFGAPHTRRWLVVAPGADLSSLPPPKRSEERRWLAAGFPALAQPQPTQPQRVGSLLRELDASLPDDTQLIVIVPEQLDGADATAPVLRHRVRWQVVANAEATNGIASETVTPRPPLAIRHDAKDASGLRYLRAVAAAWRAASPDAKHTAAGDIAPLDASLPSADRALAWIATGPLPAALLDWVNNGGSVLVDAGARVPAMAREGVPLWRDDDGVVLVRGLRQGRGRILQWTRPLTPEATPQLLQPDFPEHVWSLFAPPVPAPTRIDANDYAPRTGAPAWPPQPRDLQPWLLVLIAALFLIERCLASGRREVAAA</sequence>